<dbReference type="GO" id="GO:0003676">
    <property type="term" value="F:nucleic acid binding"/>
    <property type="evidence" value="ECO:0007669"/>
    <property type="project" value="InterPro"/>
</dbReference>
<accession>A0A173YUD7</accession>
<dbReference type="RefSeq" id="WP_005423425.1">
    <property type="nucleotide sequence ID" value="NZ_CYZD01000002.1"/>
</dbReference>
<name>A0A173YUD7_9FIRM</name>
<sequence>MNADAVADGIDRAHREISILQYNDENSLSCTINLAFYFAREYYTIIRELPTGKGFEDICFVPRKLHADKPAAVIELKWDKDAEGAIAQIKEKRYAEALKEYHGNLLLAGINYDRKTKKYSCVIEKYEMI</sequence>
<organism evidence="1 2">
    <name type="scientific">Blautia obeum</name>
    <dbReference type="NCBI Taxonomy" id="40520"/>
    <lineage>
        <taxon>Bacteria</taxon>
        <taxon>Bacillati</taxon>
        <taxon>Bacillota</taxon>
        <taxon>Clostridia</taxon>
        <taxon>Lachnospirales</taxon>
        <taxon>Lachnospiraceae</taxon>
        <taxon>Blautia</taxon>
    </lineage>
</organism>
<reference evidence="1 2" key="1">
    <citation type="submission" date="2015-09" db="EMBL/GenBank/DDBJ databases">
        <authorList>
            <consortium name="Pathogen Informatics"/>
        </authorList>
    </citation>
    <scope>NUCLEOTIDE SEQUENCE [LARGE SCALE GENOMIC DNA]</scope>
    <source>
        <strain evidence="1 2">2789STDY5608837</strain>
    </source>
</reference>
<gene>
    <name evidence="1" type="ORF">ERS852394_00690</name>
</gene>
<protein>
    <submittedName>
        <fullName evidence="1">Protein of uncharacterized function (DUF1703)</fullName>
    </submittedName>
</protein>
<evidence type="ECO:0000313" key="2">
    <source>
        <dbReference type="Proteomes" id="UP000095409"/>
    </source>
</evidence>
<dbReference type="Gene3D" id="3.40.1350.10">
    <property type="match status" value="1"/>
</dbReference>
<proteinExistence type="predicted"/>
<dbReference type="AlphaFoldDB" id="A0A173YUD7"/>
<dbReference type="GeneID" id="87803107"/>
<dbReference type="Proteomes" id="UP000095409">
    <property type="component" value="Unassembled WGS sequence"/>
</dbReference>
<dbReference type="InterPro" id="IPR011856">
    <property type="entry name" value="tRNA_endonuc-like_dom_sf"/>
</dbReference>
<dbReference type="InterPro" id="IPR012547">
    <property type="entry name" value="PDDEXK_9"/>
</dbReference>
<dbReference type="Pfam" id="PF08011">
    <property type="entry name" value="PDDEXK_9"/>
    <property type="match status" value="1"/>
</dbReference>
<evidence type="ECO:0000313" key="1">
    <source>
        <dbReference type="EMBL" id="CUN66398.1"/>
    </source>
</evidence>
<dbReference type="EMBL" id="CYZD01000002">
    <property type="protein sequence ID" value="CUN66398.1"/>
    <property type="molecule type" value="Genomic_DNA"/>
</dbReference>